<keyword evidence="1" id="KW-0677">Repeat</keyword>
<keyword evidence="2" id="KW-0802">TPR repeat</keyword>
<dbReference type="GO" id="GO:0005654">
    <property type="term" value="C:nucleoplasm"/>
    <property type="evidence" value="ECO:0007669"/>
    <property type="project" value="TreeGrafter"/>
</dbReference>
<evidence type="ECO:0000256" key="1">
    <source>
        <dbReference type="ARBA" id="ARBA00022737"/>
    </source>
</evidence>
<evidence type="ECO:0008006" key="5">
    <source>
        <dbReference type="Google" id="ProtNLM"/>
    </source>
</evidence>
<dbReference type="PANTHER" id="PTHR15081">
    <property type="entry name" value="NUCLEAR AUTOANTIGENIC SPERM PROTEIN NASP -RELATED"/>
    <property type="match status" value="1"/>
</dbReference>
<evidence type="ECO:0000256" key="2">
    <source>
        <dbReference type="ARBA" id="ARBA00022803"/>
    </source>
</evidence>
<dbReference type="GO" id="GO:0042393">
    <property type="term" value="F:histone binding"/>
    <property type="evidence" value="ECO:0007669"/>
    <property type="project" value="TreeGrafter"/>
</dbReference>
<dbReference type="InterPro" id="IPR011990">
    <property type="entry name" value="TPR-like_helical_dom_sf"/>
</dbReference>
<accession>A0A7S2SSY7</accession>
<organism evidence="4">
    <name type="scientific">Rhizochromulina marina</name>
    <dbReference type="NCBI Taxonomy" id="1034831"/>
    <lineage>
        <taxon>Eukaryota</taxon>
        <taxon>Sar</taxon>
        <taxon>Stramenopiles</taxon>
        <taxon>Ochrophyta</taxon>
        <taxon>Dictyochophyceae</taxon>
        <taxon>Rhizochromulinales</taxon>
        <taxon>Rhizochromulina</taxon>
    </lineage>
</organism>
<feature type="compositionally biased region" description="Acidic residues" evidence="3">
    <location>
        <begin position="171"/>
        <end position="187"/>
    </location>
</feature>
<dbReference type="SUPFAM" id="SSF48452">
    <property type="entry name" value="TPR-like"/>
    <property type="match status" value="1"/>
</dbReference>
<dbReference type="AlphaFoldDB" id="A0A7S2SSY7"/>
<evidence type="ECO:0000256" key="3">
    <source>
        <dbReference type="SAM" id="MobiDB-lite"/>
    </source>
</evidence>
<feature type="compositionally biased region" description="Basic and acidic residues" evidence="3">
    <location>
        <begin position="118"/>
        <end position="127"/>
    </location>
</feature>
<dbReference type="InterPro" id="IPR051730">
    <property type="entry name" value="NASP-like"/>
</dbReference>
<name>A0A7S2SSY7_9STRA</name>
<dbReference type="EMBL" id="HBHJ01029754">
    <property type="protein sequence ID" value="CAD9708701.1"/>
    <property type="molecule type" value="Transcribed_RNA"/>
</dbReference>
<evidence type="ECO:0000313" key="4">
    <source>
        <dbReference type="EMBL" id="CAD9708701.1"/>
    </source>
</evidence>
<gene>
    <name evidence="4" type="ORF">RMAR1173_LOCUS19693</name>
</gene>
<sequence>MAAEPEPLDDPSMIWDETKVEQVVGDPRYVAGVTMKLEGDYEGAISFFSELLAIHEGEAPPPVHLAPLYFQYGSTILCEKESNAVETQAVAAEPKEDEGSGSSSSSTSPPPAKRARVVKVEDKHEAPRGSGPHSPHSPHSQEDTGGTGGEDLQDPTLAAPGSGEDPRAAEEGGEGEDDGEEEEDDDEELAWKLLDVARDLFQQALSSLKAGLPVDTAKATMHVRSELARTVSRMGDLNMVTGHFGDALVEYEQVLKLREEERDTSVDGICRLVDTNIQVACAYLEHVVQHGETDVVISATSGEQVKVAEASDVRGQMLAYFDRAKSLLQSLVSRLAEERAKISDDEKKSICVMYQLLNDFTVRLSGVSEAQEGD</sequence>
<proteinExistence type="predicted"/>
<reference evidence="4" key="1">
    <citation type="submission" date="2021-01" db="EMBL/GenBank/DDBJ databases">
        <authorList>
            <person name="Corre E."/>
            <person name="Pelletier E."/>
            <person name="Niang G."/>
            <person name="Scheremetjew M."/>
            <person name="Finn R."/>
            <person name="Kale V."/>
            <person name="Holt S."/>
            <person name="Cochrane G."/>
            <person name="Meng A."/>
            <person name="Brown T."/>
            <person name="Cohen L."/>
        </authorList>
    </citation>
    <scope>NUCLEOTIDE SEQUENCE</scope>
    <source>
        <strain evidence="4">CCMP1243</strain>
    </source>
</reference>
<dbReference type="Gene3D" id="1.25.40.10">
    <property type="entry name" value="Tetratricopeptide repeat domain"/>
    <property type="match status" value="1"/>
</dbReference>
<dbReference type="PANTHER" id="PTHR15081:SF1">
    <property type="entry name" value="NUCLEAR AUTOANTIGENIC SPERM PROTEIN"/>
    <property type="match status" value="1"/>
</dbReference>
<protein>
    <recommendedName>
        <fullName evidence="5">Tetratricopeptide SHNi-TPR domain-containing protein</fullName>
    </recommendedName>
</protein>
<dbReference type="GO" id="GO:0034080">
    <property type="term" value="P:CENP-A containing chromatin assembly"/>
    <property type="evidence" value="ECO:0007669"/>
    <property type="project" value="TreeGrafter"/>
</dbReference>
<dbReference type="GO" id="GO:0006335">
    <property type="term" value="P:DNA replication-dependent chromatin assembly"/>
    <property type="evidence" value="ECO:0007669"/>
    <property type="project" value="TreeGrafter"/>
</dbReference>
<feature type="region of interest" description="Disordered" evidence="3">
    <location>
        <begin position="87"/>
        <end position="187"/>
    </location>
</feature>